<feature type="binding site" evidence="2">
    <location>
        <position position="50"/>
    </location>
    <ligand>
        <name>Mg(2+)</name>
        <dbReference type="ChEBI" id="CHEBI:18420"/>
        <label>4</label>
    </ligand>
</feature>
<evidence type="ECO:0000259" key="4">
    <source>
        <dbReference type="Pfam" id="PF02769"/>
    </source>
</evidence>
<dbReference type="AlphaFoldDB" id="A0A2N3II63"/>
<evidence type="ECO:0000313" key="5">
    <source>
        <dbReference type="EMBL" id="PKQ70022.1"/>
    </source>
</evidence>
<sequence>MKRTEISTLGEFGLIKVLTEKTKHFHPQTIRGVGDDASVWDMGEKYLVCSTDLLVEGIHFDLTYMPLKHLGYKTIAVNISDIAAMNARPTQVLVSLAVSNRFSVEALQEIYEGIHTACQNYKVDLVGGDTTASRSGLFISVVALGEAEKEKITYRSTARKGDIICVTGDLGAAYMGLQILEREKQVFLANPQMQPQLEGRDYVVRRQLRPEARTDIIYELADLGVTPTAMIDISDGLASEVLHLCKQSGLGAMIYEDKLPIAQETYDTAINDFNISPITAALNGGEDYELLFSIRQEDYEKIKLHPEISTIGYFTEPEKDIHLVLRSGSLVKIQAQGWQHFQEKK</sequence>
<dbReference type="EMBL" id="NKXO01000012">
    <property type="protein sequence ID" value="PKQ70022.1"/>
    <property type="molecule type" value="Genomic_DNA"/>
</dbReference>
<comment type="pathway">
    <text evidence="2">Cofactor biosynthesis; thiamine diphosphate biosynthesis; thiamine diphosphate from thiamine phosphate: step 1/1.</text>
</comment>
<dbReference type="RefSeq" id="WP_101358225.1">
    <property type="nucleotide sequence ID" value="NZ_NKXO01000012.1"/>
</dbReference>
<dbReference type="PIRSF" id="PIRSF005303">
    <property type="entry name" value="Thiam_monoph_kin"/>
    <property type="match status" value="1"/>
</dbReference>
<dbReference type="SUPFAM" id="SSF55326">
    <property type="entry name" value="PurM N-terminal domain-like"/>
    <property type="match status" value="1"/>
</dbReference>
<feature type="binding site" evidence="2">
    <location>
        <position position="59"/>
    </location>
    <ligand>
        <name>substrate</name>
    </ligand>
</feature>
<feature type="binding site" evidence="2">
    <location>
        <position position="155"/>
    </location>
    <ligand>
        <name>ATP</name>
        <dbReference type="ChEBI" id="CHEBI:30616"/>
    </ligand>
</feature>
<feature type="binding site" evidence="2">
    <location>
        <position position="36"/>
    </location>
    <ligand>
        <name>Mg(2+)</name>
        <dbReference type="ChEBI" id="CHEBI:18420"/>
        <label>3</label>
    </ligand>
</feature>
<feature type="binding site" evidence="2">
    <location>
        <position position="234"/>
    </location>
    <ligand>
        <name>ATP</name>
        <dbReference type="ChEBI" id="CHEBI:30616"/>
    </ligand>
</feature>
<keyword evidence="6" id="KW-1185">Reference proteome</keyword>
<keyword evidence="2" id="KW-0460">Magnesium</keyword>
<dbReference type="HAMAP" id="MF_02128">
    <property type="entry name" value="TMP_kinase"/>
    <property type="match status" value="1"/>
</dbReference>
<feature type="binding site" evidence="2">
    <location>
        <position position="81"/>
    </location>
    <ligand>
        <name>Mg(2+)</name>
        <dbReference type="ChEBI" id="CHEBI:18420"/>
        <label>4</label>
    </ligand>
</feature>
<dbReference type="SUPFAM" id="SSF56042">
    <property type="entry name" value="PurM C-terminal domain-like"/>
    <property type="match status" value="1"/>
</dbReference>
<protein>
    <recommendedName>
        <fullName evidence="2">Thiamine-monophosphate kinase</fullName>
        <shortName evidence="2">TMP kinase</shortName>
        <shortName evidence="2">Thiamine-phosphate kinase</shortName>
        <ecNumber evidence="2">2.7.4.16</ecNumber>
    </recommendedName>
</protein>
<dbReference type="InterPro" id="IPR036676">
    <property type="entry name" value="PurM-like_C_sf"/>
</dbReference>
<dbReference type="InterPro" id="IPR006283">
    <property type="entry name" value="ThiL-like"/>
</dbReference>
<feature type="binding site" evidence="2">
    <location>
        <position position="232"/>
    </location>
    <ligand>
        <name>Mg(2+)</name>
        <dbReference type="ChEBI" id="CHEBI:18420"/>
        <label>3</label>
    </ligand>
</feature>
<dbReference type="EC" id="2.7.4.16" evidence="2"/>
<evidence type="ECO:0000256" key="1">
    <source>
        <dbReference type="ARBA" id="ARBA00022977"/>
    </source>
</evidence>
<comment type="catalytic activity">
    <reaction evidence="2">
        <text>thiamine phosphate + ATP = thiamine diphosphate + ADP</text>
        <dbReference type="Rhea" id="RHEA:15913"/>
        <dbReference type="ChEBI" id="CHEBI:30616"/>
        <dbReference type="ChEBI" id="CHEBI:37575"/>
        <dbReference type="ChEBI" id="CHEBI:58937"/>
        <dbReference type="ChEBI" id="CHEBI:456216"/>
        <dbReference type="EC" id="2.7.4.16"/>
    </reaction>
</comment>
<dbReference type="GO" id="GO:0000287">
    <property type="term" value="F:magnesium ion binding"/>
    <property type="evidence" value="ECO:0007669"/>
    <property type="project" value="UniProtKB-UniRule"/>
</dbReference>
<feature type="binding site" evidence="2">
    <location>
        <position position="36"/>
    </location>
    <ligand>
        <name>Mg(2+)</name>
        <dbReference type="ChEBI" id="CHEBI:18420"/>
        <label>4</label>
    </ligand>
</feature>
<proteinExistence type="inferred from homology"/>
<feature type="binding site" evidence="2">
    <location>
        <position position="52"/>
    </location>
    <ligand>
        <name>Mg(2+)</name>
        <dbReference type="ChEBI" id="CHEBI:18420"/>
        <label>1</label>
    </ligand>
</feature>
<gene>
    <name evidence="2" type="primary">thiL</name>
    <name evidence="5" type="ORF">Rain11_0959</name>
</gene>
<feature type="binding site" evidence="2">
    <location>
        <begin position="128"/>
        <end position="129"/>
    </location>
    <ligand>
        <name>ATP</name>
        <dbReference type="ChEBI" id="CHEBI:30616"/>
    </ligand>
</feature>
<dbReference type="OrthoDB" id="9802811at2"/>
<dbReference type="PANTHER" id="PTHR30270">
    <property type="entry name" value="THIAMINE-MONOPHOSPHATE KINASE"/>
    <property type="match status" value="1"/>
</dbReference>
<evidence type="ECO:0000256" key="2">
    <source>
        <dbReference type="HAMAP-Rule" id="MF_02128"/>
    </source>
</evidence>
<dbReference type="InterPro" id="IPR010918">
    <property type="entry name" value="PurM-like_C_dom"/>
</dbReference>
<evidence type="ECO:0000259" key="3">
    <source>
        <dbReference type="Pfam" id="PF00586"/>
    </source>
</evidence>
<dbReference type="InterPro" id="IPR016188">
    <property type="entry name" value="PurM-like_N"/>
</dbReference>
<keyword evidence="2 5" id="KW-0418">Kinase</keyword>
<keyword evidence="1 2" id="KW-0784">Thiamine biosynthesis</keyword>
<feature type="domain" description="PurM-like N-terminal" evidence="3">
    <location>
        <begin position="34"/>
        <end position="146"/>
    </location>
</feature>
<feature type="binding site" evidence="2">
    <location>
        <position position="52"/>
    </location>
    <ligand>
        <name>Mg(2+)</name>
        <dbReference type="ChEBI" id="CHEBI:18420"/>
        <label>2</label>
    </ligand>
</feature>
<feature type="binding site" evidence="2">
    <location>
        <position position="81"/>
    </location>
    <ligand>
        <name>Mg(2+)</name>
        <dbReference type="ChEBI" id="CHEBI:18420"/>
        <label>2</label>
    </ligand>
</feature>
<dbReference type="Pfam" id="PF02769">
    <property type="entry name" value="AIRS_C"/>
    <property type="match status" value="1"/>
</dbReference>
<name>A0A2N3II63_9BACT</name>
<keyword evidence="2" id="KW-0067">ATP-binding</keyword>
<dbReference type="Gene3D" id="3.90.650.10">
    <property type="entry name" value="PurM-like C-terminal domain"/>
    <property type="match status" value="1"/>
</dbReference>
<feature type="binding site" evidence="2">
    <location>
        <position position="129"/>
    </location>
    <ligand>
        <name>Mg(2+)</name>
        <dbReference type="ChEBI" id="CHEBI:18420"/>
        <label>1</label>
    </ligand>
</feature>
<dbReference type="CDD" id="cd02194">
    <property type="entry name" value="ThiL"/>
    <property type="match status" value="1"/>
</dbReference>
<feature type="domain" description="PurM-like C-terminal" evidence="4">
    <location>
        <begin position="160"/>
        <end position="277"/>
    </location>
</feature>
<feature type="binding site" evidence="2">
    <location>
        <position position="286"/>
    </location>
    <ligand>
        <name>substrate</name>
    </ligand>
</feature>
<dbReference type="InterPro" id="IPR036921">
    <property type="entry name" value="PurM-like_N_sf"/>
</dbReference>
<organism evidence="5 6">
    <name type="scientific">Raineya orbicola</name>
    <dbReference type="NCBI Taxonomy" id="2016530"/>
    <lineage>
        <taxon>Bacteria</taxon>
        <taxon>Pseudomonadati</taxon>
        <taxon>Bacteroidota</taxon>
        <taxon>Cytophagia</taxon>
        <taxon>Cytophagales</taxon>
        <taxon>Raineyaceae</taxon>
        <taxon>Raineya</taxon>
    </lineage>
</organism>
<evidence type="ECO:0000313" key="6">
    <source>
        <dbReference type="Proteomes" id="UP000233387"/>
    </source>
</evidence>
<keyword evidence="2" id="KW-0479">Metal-binding</keyword>
<dbReference type="Gene3D" id="3.30.1330.10">
    <property type="entry name" value="PurM-like, N-terminal domain"/>
    <property type="match status" value="1"/>
</dbReference>
<keyword evidence="2" id="KW-0547">Nucleotide-binding</keyword>
<comment type="function">
    <text evidence="2">Catalyzes the ATP-dependent phosphorylation of thiamine-monophosphate (TMP) to form thiamine-pyrophosphate (TPP), the active form of vitamin B1.</text>
</comment>
<dbReference type="GO" id="GO:0009030">
    <property type="term" value="F:thiamine-phosphate kinase activity"/>
    <property type="evidence" value="ECO:0007669"/>
    <property type="project" value="UniProtKB-UniRule"/>
</dbReference>
<feature type="binding site" evidence="2">
    <location>
        <position position="338"/>
    </location>
    <ligand>
        <name>substrate</name>
    </ligand>
</feature>
<dbReference type="Pfam" id="PF00586">
    <property type="entry name" value="AIRS"/>
    <property type="match status" value="1"/>
</dbReference>
<reference evidence="5 6" key="1">
    <citation type="submission" date="2017-06" db="EMBL/GenBank/DDBJ databases">
        <title>Raineya orbicola gen. nov., sp. nov. a slightly thermophilic bacterium of the phylum Bacteroidetes and the description of Raineyaceae fam. nov.</title>
        <authorList>
            <person name="Albuquerque L."/>
            <person name="Polonia A.R.M."/>
            <person name="Barroso C."/>
            <person name="Froufe H.J.C."/>
            <person name="Lage O."/>
            <person name="Lobo-Da-Cunha A."/>
            <person name="Egas C."/>
            <person name="Da Costa M.S."/>
        </authorList>
    </citation>
    <scope>NUCLEOTIDE SEQUENCE [LARGE SCALE GENOMIC DNA]</scope>
    <source>
        <strain evidence="5 6">SPSPC-11</strain>
    </source>
</reference>
<comment type="similarity">
    <text evidence="2">Belongs to the thiamine-monophosphate kinase family.</text>
</comment>
<dbReference type="NCBIfam" id="TIGR01379">
    <property type="entry name" value="thiL"/>
    <property type="match status" value="1"/>
</dbReference>
<dbReference type="Proteomes" id="UP000233387">
    <property type="component" value="Unassembled WGS sequence"/>
</dbReference>
<dbReference type="PANTHER" id="PTHR30270:SF0">
    <property type="entry name" value="THIAMINE-MONOPHOSPHATE KINASE"/>
    <property type="match status" value="1"/>
</dbReference>
<feature type="binding site" evidence="2">
    <location>
        <position position="235"/>
    </location>
    <ligand>
        <name>Mg(2+)</name>
        <dbReference type="ChEBI" id="CHEBI:18420"/>
        <label>5</label>
    </ligand>
</feature>
<comment type="caution">
    <text evidence="5">The sequence shown here is derived from an EMBL/GenBank/DDBJ whole genome shotgun (WGS) entry which is preliminary data.</text>
</comment>
<feature type="binding site" evidence="2">
    <location>
        <position position="81"/>
    </location>
    <ligand>
        <name>Mg(2+)</name>
        <dbReference type="ChEBI" id="CHEBI:18420"/>
        <label>3</label>
    </ligand>
</feature>
<keyword evidence="2" id="KW-0808">Transferase</keyword>
<dbReference type="UniPathway" id="UPA00060">
    <property type="reaction ID" value="UER00142"/>
</dbReference>
<accession>A0A2N3II63</accession>
<dbReference type="GO" id="GO:0009228">
    <property type="term" value="P:thiamine biosynthetic process"/>
    <property type="evidence" value="ECO:0007669"/>
    <property type="project" value="UniProtKB-KW"/>
</dbReference>
<comment type="miscellaneous">
    <text evidence="2">Reaction mechanism of ThiL seems to utilize a direct, inline transfer of the gamma-phosphate of ATP to TMP rather than a phosphorylated enzyme intermediate.</text>
</comment>
<feature type="binding site" evidence="2">
    <location>
        <position position="51"/>
    </location>
    <ligand>
        <name>Mg(2+)</name>
        <dbReference type="ChEBI" id="CHEBI:18420"/>
        <label>1</label>
    </ligand>
</feature>
<feature type="binding site" evidence="2">
    <location>
        <position position="111"/>
    </location>
    <ligand>
        <name>ATP</name>
        <dbReference type="ChEBI" id="CHEBI:30616"/>
    </ligand>
</feature>
<dbReference type="GO" id="GO:0005524">
    <property type="term" value="F:ATP binding"/>
    <property type="evidence" value="ECO:0007669"/>
    <property type="project" value="UniProtKB-UniRule"/>
</dbReference>
<dbReference type="GO" id="GO:0009229">
    <property type="term" value="P:thiamine diphosphate biosynthetic process"/>
    <property type="evidence" value="ECO:0007669"/>
    <property type="project" value="UniProtKB-UniRule"/>
</dbReference>